<keyword evidence="2" id="KW-0997">Cell inner membrane</keyword>
<feature type="transmembrane region" description="Helical" evidence="6">
    <location>
        <begin position="12"/>
        <end position="29"/>
    </location>
</feature>
<dbReference type="PANTHER" id="PTHR32089">
    <property type="entry name" value="METHYL-ACCEPTING CHEMOTAXIS PROTEIN MCPB"/>
    <property type="match status" value="1"/>
</dbReference>
<evidence type="ECO:0000259" key="9">
    <source>
        <dbReference type="PROSITE" id="PS50885"/>
    </source>
</evidence>
<dbReference type="STRING" id="1246637.MTBBW1_1670018"/>
<dbReference type="GO" id="GO:0005886">
    <property type="term" value="C:plasma membrane"/>
    <property type="evidence" value="ECO:0007669"/>
    <property type="project" value="UniProtKB-SubCell"/>
</dbReference>
<keyword evidence="3 5" id="KW-0807">Transducer</keyword>
<dbReference type="PROSITE" id="PS50885">
    <property type="entry name" value="HAMP"/>
    <property type="match status" value="1"/>
</dbReference>
<organism evidence="10 11">
    <name type="scientific">Desulfamplus magnetovallimortis</name>
    <dbReference type="NCBI Taxonomy" id="1246637"/>
    <lineage>
        <taxon>Bacteria</taxon>
        <taxon>Pseudomonadati</taxon>
        <taxon>Thermodesulfobacteriota</taxon>
        <taxon>Desulfobacteria</taxon>
        <taxon>Desulfobacterales</taxon>
        <taxon>Desulfobacteraceae</taxon>
        <taxon>Desulfamplus</taxon>
    </lineage>
</organism>
<evidence type="ECO:0000259" key="8">
    <source>
        <dbReference type="PROSITE" id="PS50192"/>
    </source>
</evidence>
<dbReference type="InterPro" id="IPR004089">
    <property type="entry name" value="MCPsignal_dom"/>
</dbReference>
<evidence type="ECO:0000313" key="11">
    <source>
        <dbReference type="Proteomes" id="UP000191931"/>
    </source>
</evidence>
<gene>
    <name evidence="10" type="ORF">MTBBW1_1670018</name>
</gene>
<dbReference type="PROSITE" id="PS50111">
    <property type="entry name" value="CHEMOTAXIS_TRANSDUC_2"/>
    <property type="match status" value="1"/>
</dbReference>
<feature type="transmembrane region" description="Helical" evidence="6">
    <location>
        <begin position="208"/>
        <end position="227"/>
    </location>
</feature>
<comment type="subcellular location">
    <subcellularLocation>
        <location evidence="1">Cell inner membrane</location>
        <topology evidence="1">Multi-pass membrane protein</topology>
    </subcellularLocation>
</comment>
<dbReference type="OrthoDB" id="9789976at2"/>
<evidence type="ECO:0000313" key="10">
    <source>
        <dbReference type="EMBL" id="SLM29002.1"/>
    </source>
</evidence>
<dbReference type="InterPro" id="IPR003660">
    <property type="entry name" value="HAMP_dom"/>
</dbReference>
<evidence type="ECO:0000256" key="2">
    <source>
        <dbReference type="ARBA" id="ARBA00022519"/>
    </source>
</evidence>
<feature type="domain" description="Methyl-accepting transducer" evidence="7">
    <location>
        <begin position="300"/>
        <end position="536"/>
    </location>
</feature>
<dbReference type="Pfam" id="PF00015">
    <property type="entry name" value="MCPsignal"/>
    <property type="match status" value="1"/>
</dbReference>
<reference evidence="10 11" key="1">
    <citation type="submission" date="2017-03" db="EMBL/GenBank/DDBJ databases">
        <authorList>
            <person name="Afonso C.L."/>
            <person name="Miller P.J."/>
            <person name="Scott M.A."/>
            <person name="Spackman E."/>
            <person name="Goraichik I."/>
            <person name="Dimitrov K.M."/>
            <person name="Suarez D.L."/>
            <person name="Swayne D.E."/>
        </authorList>
    </citation>
    <scope>NUCLEOTIDE SEQUENCE [LARGE SCALE GENOMIC DNA]</scope>
    <source>
        <strain evidence="10">PRJEB14757</strain>
    </source>
</reference>
<evidence type="ECO:0000256" key="5">
    <source>
        <dbReference type="PROSITE-ProRule" id="PRU00284"/>
    </source>
</evidence>
<keyword evidence="6" id="KW-1133">Transmembrane helix</keyword>
<evidence type="ECO:0000256" key="3">
    <source>
        <dbReference type="ARBA" id="ARBA00023224"/>
    </source>
</evidence>
<evidence type="ECO:0000256" key="6">
    <source>
        <dbReference type="SAM" id="Phobius"/>
    </source>
</evidence>
<dbReference type="InterPro" id="IPR021796">
    <property type="entry name" value="Tll0287-like_dom"/>
</dbReference>
<dbReference type="EMBL" id="FWEV01000076">
    <property type="protein sequence ID" value="SLM29002.1"/>
    <property type="molecule type" value="Genomic_DNA"/>
</dbReference>
<keyword evidence="11" id="KW-1185">Reference proteome</keyword>
<dbReference type="SUPFAM" id="SSF58104">
    <property type="entry name" value="Methyl-accepting chemotaxis protein (MCP) signaling domain"/>
    <property type="match status" value="1"/>
</dbReference>
<dbReference type="SMART" id="SM00283">
    <property type="entry name" value="MA"/>
    <property type="match status" value="1"/>
</dbReference>
<dbReference type="RefSeq" id="WP_080805624.1">
    <property type="nucleotide sequence ID" value="NZ_LT828551.1"/>
</dbReference>
<dbReference type="PRINTS" id="PR00260">
    <property type="entry name" value="CHEMTRNSDUCR"/>
</dbReference>
<dbReference type="Pfam" id="PF00672">
    <property type="entry name" value="HAMP"/>
    <property type="match status" value="1"/>
</dbReference>
<dbReference type="AlphaFoldDB" id="A0A1W1H960"/>
<dbReference type="InterPro" id="IPR000727">
    <property type="entry name" value="T_SNARE_dom"/>
</dbReference>
<comment type="similarity">
    <text evidence="4">Belongs to the methyl-accepting chemotaxis (MCP) protein family.</text>
</comment>
<keyword evidence="6" id="KW-0472">Membrane</keyword>
<dbReference type="CDD" id="cd11386">
    <property type="entry name" value="MCP_signal"/>
    <property type="match status" value="1"/>
</dbReference>
<evidence type="ECO:0000259" key="7">
    <source>
        <dbReference type="PROSITE" id="PS50111"/>
    </source>
</evidence>
<sequence>MDFKKISIKWKIFGIVLAGPIAVALILAVQRVNDIRVWAEKSTIEKSRAVVLMAEAGRNEMASKLKLGIMKPFKEIDKSKIVEAVPIITAIHMAKINAEKAGYEFRVPKFNPRNPQNTPTELESAILKEISNNNLEEKIVIEKDQIRYFKPVRLTKECLFCHGNPKGQKDPTGGTMEGWKEGEIHGAFEIITSLDAANEAVSKARLTITLWTSSILIVISLMVWLLIRINLVKPLETSREFIKKISKGDLTDSIQESSKDEFGEMFHNLNEMAANLRSMMTEISGNSQVLFNSSSGLQAIADSLSSGSEKTSGNANTVAVAAEEMSANMNSVAAAMEQASTNISIVATSAEDITRNIHTISNNSDKAREITLKAVKQAMTASERVDKLGKAATEIGKVTESISGISEQTNLLALNATIEAARAGEAGKGFAVVANEIKELAKQTSEATSEINNMIEGIQKSTMETVKDIEEISDVINNVNTTVSEIAVSVEEQSKTTSEIAENVRQASLGISEVNENVSQTSAVSEEIARDISDVNESAQEMSSNSARLNEKSGELYEISEKMKATVSQFKI</sequence>
<dbReference type="Pfam" id="PF11845">
    <property type="entry name" value="Tll0287-like"/>
    <property type="match status" value="1"/>
</dbReference>
<dbReference type="CDD" id="cd06225">
    <property type="entry name" value="HAMP"/>
    <property type="match status" value="1"/>
</dbReference>
<proteinExistence type="inferred from homology"/>
<protein>
    <submittedName>
        <fullName evidence="10">Methyl-accepting chemotaxis sensory transducer</fullName>
    </submittedName>
</protein>
<keyword evidence="2" id="KW-1003">Cell membrane</keyword>
<dbReference type="InterPro" id="IPR004090">
    <property type="entry name" value="Chemotax_Me-accpt_rcpt"/>
</dbReference>
<feature type="domain" description="T-SNARE coiled-coil homology" evidence="8">
    <location>
        <begin position="459"/>
        <end position="521"/>
    </location>
</feature>
<feature type="domain" description="HAMP" evidence="9">
    <location>
        <begin position="229"/>
        <end position="281"/>
    </location>
</feature>
<accession>A0A1W1H960</accession>
<dbReference type="GO" id="GO:0007165">
    <property type="term" value="P:signal transduction"/>
    <property type="evidence" value="ECO:0007669"/>
    <property type="project" value="UniProtKB-KW"/>
</dbReference>
<dbReference type="Proteomes" id="UP000191931">
    <property type="component" value="Unassembled WGS sequence"/>
</dbReference>
<dbReference type="SMART" id="SM00304">
    <property type="entry name" value="HAMP"/>
    <property type="match status" value="1"/>
</dbReference>
<dbReference type="GO" id="GO:0006935">
    <property type="term" value="P:chemotaxis"/>
    <property type="evidence" value="ECO:0007669"/>
    <property type="project" value="InterPro"/>
</dbReference>
<evidence type="ECO:0000256" key="4">
    <source>
        <dbReference type="ARBA" id="ARBA00029447"/>
    </source>
</evidence>
<dbReference type="PANTHER" id="PTHR32089:SF112">
    <property type="entry name" value="LYSOZYME-LIKE PROTEIN-RELATED"/>
    <property type="match status" value="1"/>
</dbReference>
<keyword evidence="6" id="KW-0812">Transmembrane</keyword>
<dbReference type="GO" id="GO:0004888">
    <property type="term" value="F:transmembrane signaling receptor activity"/>
    <property type="evidence" value="ECO:0007669"/>
    <property type="project" value="InterPro"/>
</dbReference>
<dbReference type="PROSITE" id="PS50192">
    <property type="entry name" value="T_SNARE"/>
    <property type="match status" value="1"/>
</dbReference>
<dbReference type="Gene3D" id="1.10.287.950">
    <property type="entry name" value="Methyl-accepting chemotaxis protein"/>
    <property type="match status" value="1"/>
</dbReference>
<name>A0A1W1H960_9BACT</name>
<evidence type="ECO:0000256" key="1">
    <source>
        <dbReference type="ARBA" id="ARBA00004429"/>
    </source>
</evidence>